<comment type="caution">
    <text evidence="2">The sequence shown here is derived from an EMBL/GenBank/DDBJ whole genome shotgun (WGS) entry which is preliminary data.</text>
</comment>
<dbReference type="InterPro" id="IPR022187">
    <property type="entry name" value="Conjug_transposon_TraM"/>
</dbReference>
<organism evidence="2 3">
    <name type="scientific">Sinomicrobium weinanense</name>
    <dbReference type="NCBI Taxonomy" id="2842200"/>
    <lineage>
        <taxon>Bacteria</taxon>
        <taxon>Pseudomonadati</taxon>
        <taxon>Bacteroidota</taxon>
        <taxon>Flavobacteriia</taxon>
        <taxon>Flavobacteriales</taxon>
        <taxon>Flavobacteriaceae</taxon>
        <taxon>Sinomicrobium</taxon>
    </lineage>
</organism>
<dbReference type="Pfam" id="PF12508">
    <property type="entry name" value="Transposon_TraM"/>
    <property type="match status" value="1"/>
</dbReference>
<evidence type="ECO:0000259" key="1">
    <source>
        <dbReference type="Pfam" id="PF12508"/>
    </source>
</evidence>
<proteinExistence type="predicted"/>
<dbReference type="InterPro" id="IPR055407">
    <property type="entry name" value="TraM_C"/>
</dbReference>
<dbReference type="AlphaFoldDB" id="A0A926JUF8"/>
<gene>
    <name evidence="2" type="primary">traM</name>
    <name evidence="2" type="ORF">IBL28_16520</name>
</gene>
<accession>A0A926JUF8</accession>
<dbReference type="EMBL" id="JACVDC010000064">
    <property type="protein sequence ID" value="MBC9797581.1"/>
    <property type="molecule type" value="Genomic_DNA"/>
</dbReference>
<evidence type="ECO:0000313" key="3">
    <source>
        <dbReference type="Proteomes" id="UP000653730"/>
    </source>
</evidence>
<evidence type="ECO:0000313" key="2">
    <source>
        <dbReference type="EMBL" id="MBC9797581.1"/>
    </source>
</evidence>
<protein>
    <submittedName>
        <fullName evidence="2">Conjugative transposon protein TraM</fullName>
    </submittedName>
</protein>
<sequence>MMKLKKKQKLLVVLPLLALPFVTLLFWTMGGGGGPTPMEKWQGLNLKLPEVSRDQDDPKDKMSYYKQAASDSAKWKEQAKNDPYYKQVLDESMPKGEPILPEEWEKETGLKPAVMTSHRDPNEEKVYQKLAELEQILDRPDSLATPAEAQPLVILGTGASPAGVSPAAGVKDIERLEQMMEQMTTPETEDPELQQLNQMLETILDIQHPGRVQQKLEQASRENKGQVFAVSSVPEENPVSLLDQQDTLLEGGTSFYGLEDFPREDVQQNAVAAVIHETQSLMAGSTVKLRLTQDIYIEGVRIPKGHFVFGTAEISGERLDIAVDGIRYQNSLFPVELIVYSMDGIQGLHIPGAITRKVAKESAGQAVQGFGLTSFDTSLEAQAASVGIEATRNLLSNKAKLIKVTVKAGDRVLLKDKKQKNY</sequence>
<dbReference type="NCBIfam" id="TIGR03779">
    <property type="entry name" value="Bac_Flav_CT_M"/>
    <property type="match status" value="1"/>
</dbReference>
<keyword evidence="3" id="KW-1185">Reference proteome</keyword>
<name>A0A926JUF8_9FLAO</name>
<feature type="domain" description="Conjugative transposon TraM C-terminal" evidence="1">
    <location>
        <begin position="271"/>
        <end position="415"/>
    </location>
</feature>
<reference evidence="2 3" key="1">
    <citation type="submission" date="2020-09" db="EMBL/GenBank/DDBJ databases">
        <title>Sinomicrobium weinanense sp. nov., a halophilic bacteria isolated from saline-alkali soil.</title>
        <authorList>
            <person name="Wu P."/>
            <person name="Ren H."/>
            <person name="Mei Y."/>
            <person name="Liang Y."/>
            <person name="Chen Z."/>
        </authorList>
    </citation>
    <scope>NUCLEOTIDE SEQUENCE [LARGE SCALE GENOMIC DNA]</scope>
    <source>
        <strain evidence="2 3">FJxs</strain>
    </source>
</reference>
<dbReference type="Proteomes" id="UP000653730">
    <property type="component" value="Unassembled WGS sequence"/>
</dbReference>
<dbReference type="RefSeq" id="WP_187966713.1">
    <property type="nucleotide sequence ID" value="NZ_JACVDC010000064.1"/>
</dbReference>